<dbReference type="CDD" id="cd01335">
    <property type="entry name" value="Radical_SAM"/>
    <property type="match status" value="1"/>
</dbReference>
<dbReference type="InterPro" id="IPR015991">
    <property type="entry name" value="TatD/YcfH-like"/>
</dbReference>
<keyword evidence="6" id="KW-0408">Iron</keyword>
<dbReference type="InterPro" id="IPR001130">
    <property type="entry name" value="TatD-like"/>
</dbReference>
<dbReference type="SUPFAM" id="SSF102114">
    <property type="entry name" value="Radical SAM enzymes"/>
    <property type="match status" value="1"/>
</dbReference>
<dbReference type="PROSITE" id="PS01091">
    <property type="entry name" value="TATD_3"/>
    <property type="match status" value="1"/>
</dbReference>
<dbReference type="SUPFAM" id="SSF51556">
    <property type="entry name" value="Metallo-dependent hydrolases"/>
    <property type="match status" value="1"/>
</dbReference>
<evidence type="ECO:0000256" key="6">
    <source>
        <dbReference type="ARBA" id="ARBA00023004"/>
    </source>
</evidence>
<dbReference type="SFLD" id="SFLDS00029">
    <property type="entry name" value="Radical_SAM"/>
    <property type="match status" value="1"/>
</dbReference>
<dbReference type="InterPro" id="IPR058240">
    <property type="entry name" value="rSAM_sf"/>
</dbReference>
<name>A0A419F898_9BACT</name>
<keyword evidence="5" id="KW-0378">Hydrolase</keyword>
<sequence length="458" mass="50626">MIDTHAHLQMPEFSDDLPSVLDNAEAAGIEYITVVGFDVDSSKRAIAMSEQSAKLLAAVGIHPHDASTASESAIEELRRLARHPKVVAIGETGFDFYRNLSPPEEQREAFDAHLSLAEELGLPVIIHDRDAHEDSAHILSEHAGRLVGGVMHCFSGDARLAEQALEWGFFVSVAGPLTYPNAGGLRSVVEQIPIERLVLETDAPYLTPQPKRGKRNEPAFVRYVAQELARLKGLSLDDVERITSLNAKQLFGLPMGENGEVVVYPIRDSLYINVTGACTNECTFCTRFKSPYIKGHNLTLKRDPSADDIIGAVGQRRERSYKEVVFCGLGEPFLRLDVIKQVARLLKERGCKVRVNTNGQANLIHGRNVVPELAGLVDSVSVSLNSSTAEKYFDLCRPKFGPWTFSSILEFIRECKKHIPEVSVTALDIDPDELEACSKLAREELGVGFRERHYNEVG</sequence>
<dbReference type="InterPro" id="IPR013785">
    <property type="entry name" value="Aldolase_TIM"/>
</dbReference>
<evidence type="ECO:0000256" key="3">
    <source>
        <dbReference type="ARBA" id="ARBA00022691"/>
    </source>
</evidence>
<reference evidence="9 10" key="1">
    <citation type="journal article" date="2017" name="ISME J.">
        <title>Energy and carbon metabolisms in a deep terrestrial subsurface fluid microbial community.</title>
        <authorList>
            <person name="Momper L."/>
            <person name="Jungbluth S.P."/>
            <person name="Lee M.D."/>
            <person name="Amend J.P."/>
        </authorList>
    </citation>
    <scope>NUCLEOTIDE SEQUENCE [LARGE SCALE GENOMIC DNA]</scope>
    <source>
        <strain evidence="9">SURF_17</strain>
    </source>
</reference>
<keyword evidence="3" id="KW-0949">S-adenosyl-L-methionine</keyword>
<dbReference type="PROSITE" id="PS51918">
    <property type="entry name" value="RADICAL_SAM"/>
    <property type="match status" value="1"/>
</dbReference>
<dbReference type="GO" id="GO:0046872">
    <property type="term" value="F:metal ion binding"/>
    <property type="evidence" value="ECO:0007669"/>
    <property type="project" value="UniProtKB-KW"/>
</dbReference>
<dbReference type="GO" id="GO:0004536">
    <property type="term" value="F:DNA nuclease activity"/>
    <property type="evidence" value="ECO:0007669"/>
    <property type="project" value="InterPro"/>
</dbReference>
<dbReference type="Gene3D" id="3.20.20.140">
    <property type="entry name" value="Metal-dependent hydrolases"/>
    <property type="match status" value="1"/>
</dbReference>
<evidence type="ECO:0000256" key="5">
    <source>
        <dbReference type="ARBA" id="ARBA00022801"/>
    </source>
</evidence>
<proteinExistence type="inferred from homology"/>
<dbReference type="InterPro" id="IPR007197">
    <property type="entry name" value="rSAM"/>
</dbReference>
<protein>
    <submittedName>
        <fullName evidence="9">YchF/TatD family DNA exonuclease</fullName>
    </submittedName>
</protein>
<keyword evidence="7" id="KW-0411">Iron-sulfur</keyword>
<dbReference type="Pfam" id="PF01026">
    <property type="entry name" value="TatD_DNase"/>
    <property type="match status" value="1"/>
</dbReference>
<evidence type="ECO:0000256" key="2">
    <source>
        <dbReference type="ARBA" id="ARBA00009275"/>
    </source>
</evidence>
<keyword evidence="9" id="KW-0269">Exonuclease</keyword>
<evidence type="ECO:0000256" key="1">
    <source>
        <dbReference type="ARBA" id="ARBA00001966"/>
    </source>
</evidence>
<comment type="cofactor">
    <cofactor evidence="1">
        <name>[4Fe-4S] cluster</name>
        <dbReference type="ChEBI" id="CHEBI:49883"/>
    </cofactor>
</comment>
<dbReference type="PANTHER" id="PTHR46124">
    <property type="entry name" value="D-AMINOACYL-TRNA DEACYLASE"/>
    <property type="match status" value="1"/>
</dbReference>
<dbReference type="Proteomes" id="UP000285961">
    <property type="component" value="Unassembled WGS sequence"/>
</dbReference>
<dbReference type="PANTHER" id="PTHR46124:SF2">
    <property type="entry name" value="D-AMINOACYL-TRNA DEACYLASE"/>
    <property type="match status" value="1"/>
</dbReference>
<dbReference type="GO" id="GO:0051536">
    <property type="term" value="F:iron-sulfur cluster binding"/>
    <property type="evidence" value="ECO:0007669"/>
    <property type="project" value="UniProtKB-KW"/>
</dbReference>
<dbReference type="NCBIfam" id="TIGR00010">
    <property type="entry name" value="YchF/TatD family DNA exonuclease"/>
    <property type="match status" value="1"/>
</dbReference>
<dbReference type="CDD" id="cd01310">
    <property type="entry name" value="TatD_DNAse"/>
    <property type="match status" value="1"/>
</dbReference>
<dbReference type="SFLD" id="SFLDG01111">
    <property type="entry name" value="Uncharacterised_Radical_SAM_Su"/>
    <property type="match status" value="1"/>
</dbReference>
<evidence type="ECO:0000259" key="8">
    <source>
        <dbReference type="PROSITE" id="PS51918"/>
    </source>
</evidence>
<dbReference type="PROSITE" id="PS01090">
    <property type="entry name" value="TATD_2"/>
    <property type="match status" value="1"/>
</dbReference>
<dbReference type="FunFam" id="3.20.20.140:FF:000005">
    <property type="entry name" value="TatD family hydrolase"/>
    <property type="match status" value="1"/>
</dbReference>
<dbReference type="InterPro" id="IPR018228">
    <property type="entry name" value="DNase_TatD-rel_CS"/>
</dbReference>
<keyword evidence="9" id="KW-0540">Nuclease</keyword>
<evidence type="ECO:0000313" key="10">
    <source>
        <dbReference type="Proteomes" id="UP000285961"/>
    </source>
</evidence>
<dbReference type="GO" id="GO:0004527">
    <property type="term" value="F:exonuclease activity"/>
    <property type="evidence" value="ECO:0007669"/>
    <property type="project" value="UniProtKB-KW"/>
</dbReference>
<dbReference type="Gene3D" id="3.20.20.70">
    <property type="entry name" value="Aldolase class I"/>
    <property type="match status" value="1"/>
</dbReference>
<comment type="caution">
    <text evidence="9">The sequence shown here is derived from an EMBL/GenBank/DDBJ whole genome shotgun (WGS) entry which is preliminary data.</text>
</comment>
<dbReference type="Pfam" id="PF04055">
    <property type="entry name" value="Radical_SAM"/>
    <property type="match status" value="1"/>
</dbReference>
<dbReference type="NCBIfam" id="TIGR04038">
    <property type="entry name" value="tatD_link_rSAM"/>
    <property type="match status" value="1"/>
</dbReference>
<dbReference type="InterPro" id="IPR023821">
    <property type="entry name" value="rSAM_TatD-assoc"/>
</dbReference>
<evidence type="ECO:0000256" key="7">
    <source>
        <dbReference type="ARBA" id="ARBA00023014"/>
    </source>
</evidence>
<feature type="domain" description="Radical SAM core" evidence="8">
    <location>
        <begin position="262"/>
        <end position="458"/>
    </location>
</feature>
<evidence type="ECO:0000256" key="4">
    <source>
        <dbReference type="ARBA" id="ARBA00022723"/>
    </source>
</evidence>
<dbReference type="GO" id="GO:0005829">
    <property type="term" value="C:cytosol"/>
    <property type="evidence" value="ECO:0007669"/>
    <property type="project" value="TreeGrafter"/>
</dbReference>
<evidence type="ECO:0000313" key="9">
    <source>
        <dbReference type="EMBL" id="RJP74610.1"/>
    </source>
</evidence>
<dbReference type="EMBL" id="QZKI01000013">
    <property type="protein sequence ID" value="RJP74610.1"/>
    <property type="molecule type" value="Genomic_DNA"/>
</dbReference>
<dbReference type="InterPro" id="IPR032466">
    <property type="entry name" value="Metal_Hydrolase"/>
</dbReference>
<gene>
    <name evidence="9" type="ORF">C4532_02000</name>
</gene>
<organism evidence="9 10">
    <name type="scientific">Candidatus Abyssobacteria bacterium SURF_17</name>
    <dbReference type="NCBI Taxonomy" id="2093361"/>
    <lineage>
        <taxon>Bacteria</taxon>
        <taxon>Pseudomonadati</taxon>
        <taxon>Candidatus Hydrogenedentota</taxon>
        <taxon>Candidatus Abyssobacteria</taxon>
    </lineage>
</organism>
<accession>A0A419F898</accession>
<keyword evidence="4" id="KW-0479">Metal-binding</keyword>
<comment type="similarity">
    <text evidence="2">Belongs to the metallo-dependent hydrolases superfamily. TatD-type hydrolase family.</text>
</comment>
<dbReference type="AlphaFoldDB" id="A0A419F898"/>